<dbReference type="InterPro" id="IPR000504">
    <property type="entry name" value="RRM_dom"/>
</dbReference>
<name>B0LUL8_NPVST</name>
<organism evidence="6">
    <name type="scientific">Spodoptera litura multicapsid nucleopolyhedrovirus</name>
    <name type="common">SpltMNPV</name>
    <dbReference type="NCBI Taxonomy" id="46242"/>
    <lineage>
        <taxon>Viruses</taxon>
        <taxon>Viruses incertae sedis</taxon>
        <taxon>Naldaviricetes</taxon>
        <taxon>Lefavirales</taxon>
        <taxon>Baculoviridae</taxon>
        <taxon>Alphabaculovirus</taxon>
        <taxon>Alphabaculovirus spliturae</taxon>
    </lineage>
</organism>
<dbReference type="InterPro" id="IPR012677">
    <property type="entry name" value="Nucleotide-bd_a/b_plait_sf"/>
</dbReference>
<protein>
    <submittedName>
        <fullName evidence="6">Baculovirus J domain protein</fullName>
    </submittedName>
</protein>
<evidence type="ECO:0000256" key="1">
    <source>
        <dbReference type="ARBA" id="ARBA00004496"/>
    </source>
</evidence>
<feature type="domain" description="J" evidence="5">
    <location>
        <begin position="14"/>
        <end position="77"/>
    </location>
</feature>
<comment type="subcellular location">
    <subcellularLocation>
        <location evidence="1">Cytoplasm</location>
    </subcellularLocation>
</comment>
<dbReference type="SUPFAM" id="SSF54928">
    <property type="entry name" value="RNA-binding domain, RBD"/>
    <property type="match status" value="1"/>
</dbReference>
<dbReference type="GO" id="GO:0000390">
    <property type="term" value="P:spliceosomal complex disassembly"/>
    <property type="evidence" value="ECO:0007669"/>
    <property type="project" value="TreeGrafter"/>
</dbReference>
<dbReference type="Pfam" id="PF00076">
    <property type="entry name" value="RRM_1"/>
    <property type="match status" value="1"/>
</dbReference>
<evidence type="ECO:0000259" key="5">
    <source>
        <dbReference type="PROSITE" id="PS50076"/>
    </source>
</evidence>
<evidence type="ECO:0000256" key="4">
    <source>
        <dbReference type="SAM" id="Coils"/>
    </source>
</evidence>
<dbReference type="Pfam" id="PF00226">
    <property type="entry name" value="DnaJ"/>
    <property type="match status" value="1"/>
</dbReference>
<sequence>MIDDLVNTDDANADYYTVLGLKPTATREQIRKKFLRLTRVSHPDKAPLTSEAFVLLRQAYSVIGLEDSVRAAYDQFNEEKTEAARKRRQIEAEMANGARRLAQTESAIAEFIGDDVRTIIETERKRLRETGQRLLDIERQNVERQIAAAKQERRIMYRNTMLNRILVRWETVSQTATASRMEQFNESHDLKTLPNGGYTESILRRCLEKYGKIVAMVMCTNRPGCAIVEFATRKSAEDAIKNEVCQPDNPIVTDWYRDVKQMRYPLGSAAMIAAPIRNVIATRNEQIRQRQRVAEQFALSVRA</sequence>
<dbReference type="SUPFAM" id="SSF46565">
    <property type="entry name" value="Chaperone J-domain"/>
    <property type="match status" value="1"/>
</dbReference>
<dbReference type="InterPro" id="IPR001623">
    <property type="entry name" value="DnaJ_domain"/>
</dbReference>
<reference evidence="6" key="1">
    <citation type="submission" date="2008-01" db="EMBL/GenBank/DDBJ databases">
        <title>Gentic differences of some genes among Spodopera litura nuclear polyhedrosis virus isolates.</title>
        <authorList>
            <person name="Liu Y.H."/>
            <person name="Wang L.H."/>
            <person name="Fang J.C."/>
        </authorList>
    </citation>
    <scope>NUCLEOTIDE SEQUENCE</scope>
    <source>
        <strain evidence="6">Fukuyama</strain>
    </source>
</reference>
<keyword evidence="2" id="KW-0963">Cytoplasm</keyword>
<keyword evidence="3" id="KW-0143">Chaperone</keyword>
<dbReference type="PRINTS" id="PR00625">
    <property type="entry name" value="JDOMAIN"/>
</dbReference>
<evidence type="ECO:0000256" key="2">
    <source>
        <dbReference type="ARBA" id="ARBA00022490"/>
    </source>
</evidence>
<evidence type="ECO:0000256" key="3">
    <source>
        <dbReference type="ARBA" id="ARBA00023186"/>
    </source>
</evidence>
<feature type="coiled-coil region" evidence="4">
    <location>
        <begin position="120"/>
        <end position="159"/>
    </location>
</feature>
<dbReference type="EMBL" id="EU374635">
    <property type="protein sequence ID" value="ABY84876.1"/>
    <property type="molecule type" value="Genomic_DNA"/>
</dbReference>
<evidence type="ECO:0000313" key="6">
    <source>
        <dbReference type="EMBL" id="ABY84876.1"/>
    </source>
</evidence>
<dbReference type="PANTHER" id="PTHR44313">
    <property type="entry name" value="DNAJ HOMOLOG SUBFAMILY C MEMBER 17"/>
    <property type="match status" value="1"/>
</dbReference>
<dbReference type="SMART" id="SM00271">
    <property type="entry name" value="DnaJ"/>
    <property type="match status" value="1"/>
</dbReference>
<dbReference type="InterPro" id="IPR035979">
    <property type="entry name" value="RBD_domain_sf"/>
</dbReference>
<dbReference type="PANTHER" id="PTHR44313:SF1">
    <property type="entry name" value="DNAJ HOMOLOG SUBFAMILY C MEMBER 17"/>
    <property type="match status" value="1"/>
</dbReference>
<dbReference type="PROSITE" id="PS50076">
    <property type="entry name" value="DNAJ_2"/>
    <property type="match status" value="1"/>
</dbReference>
<keyword evidence="4" id="KW-0175">Coiled coil</keyword>
<accession>B0LUL8</accession>
<dbReference type="CDD" id="cd06257">
    <property type="entry name" value="DnaJ"/>
    <property type="match status" value="1"/>
</dbReference>
<organismHost>
    <name type="scientific">Lepidoptera</name>
    <name type="common">moths &amp; butterflies</name>
    <dbReference type="NCBI Taxonomy" id="7088"/>
</organismHost>
<dbReference type="Gene3D" id="1.10.287.110">
    <property type="entry name" value="DnaJ domain"/>
    <property type="match status" value="1"/>
</dbReference>
<dbReference type="CDD" id="cd12429">
    <property type="entry name" value="RRM_DNAJC17"/>
    <property type="match status" value="1"/>
</dbReference>
<proteinExistence type="predicted"/>
<dbReference type="InterPro" id="IPR036869">
    <property type="entry name" value="J_dom_sf"/>
</dbReference>
<dbReference type="InterPro" id="IPR034254">
    <property type="entry name" value="DNAJC17_RRM"/>
</dbReference>
<dbReference type="Gene3D" id="3.30.70.330">
    <property type="match status" value="1"/>
</dbReference>
<dbReference type="GO" id="GO:0003723">
    <property type="term" value="F:RNA binding"/>
    <property type="evidence" value="ECO:0007669"/>
    <property type="project" value="InterPro"/>
</dbReference>
<dbReference type="InterPro" id="IPR052094">
    <property type="entry name" value="Pre-mRNA-splicing_ERAD"/>
</dbReference>